<dbReference type="SUPFAM" id="SSF51182">
    <property type="entry name" value="RmlC-like cupins"/>
    <property type="match status" value="1"/>
</dbReference>
<dbReference type="RefSeq" id="WP_062376125.1">
    <property type="nucleotide sequence ID" value="NZ_LNCD01000146.1"/>
</dbReference>
<evidence type="ECO:0000313" key="3">
    <source>
        <dbReference type="EMBL" id="KWV40621.1"/>
    </source>
</evidence>
<dbReference type="Pfam" id="PF07883">
    <property type="entry name" value="Cupin_2"/>
    <property type="match status" value="1"/>
</dbReference>
<dbReference type="AlphaFoldDB" id="A0A109J1I7"/>
<dbReference type="PANTHER" id="PTHR38599:SF1">
    <property type="entry name" value="CUPIN DOMAIN PROTEIN (AFU_ORTHOLOGUE AFUA_3G13620)"/>
    <property type="match status" value="1"/>
</dbReference>
<dbReference type="OrthoDB" id="9813436at2"/>
<dbReference type="InterPro" id="IPR013096">
    <property type="entry name" value="Cupin_2"/>
</dbReference>
<comment type="caution">
    <text evidence="3">The sequence shown here is derived from an EMBL/GenBank/DDBJ whole genome shotgun (WGS) entry which is preliminary data.</text>
</comment>
<protein>
    <submittedName>
        <fullName evidence="3">Cupin</fullName>
    </submittedName>
</protein>
<accession>A0A109J1I7</accession>
<dbReference type="EMBL" id="LNCD01000146">
    <property type="protein sequence ID" value="KWV40621.1"/>
    <property type="molecule type" value="Genomic_DNA"/>
</dbReference>
<dbReference type="InterPro" id="IPR014710">
    <property type="entry name" value="RmlC-like_jellyroll"/>
</dbReference>
<feature type="domain" description="Cupin type-2" evidence="2">
    <location>
        <begin position="51"/>
        <end position="124"/>
    </location>
</feature>
<reference evidence="3 4" key="1">
    <citation type="submission" date="2015-11" db="EMBL/GenBank/DDBJ databases">
        <title>Draft Genome Sequence of the Strain BR 10423 (Rhizobium sp.) isolated from nodules of Mimosa pudica.</title>
        <authorList>
            <person name="Barauna A.C."/>
            <person name="Zilli J.E."/>
            <person name="Simoes-Araujo J.L."/>
            <person name="Reis V.M."/>
            <person name="James E.K."/>
            <person name="Reis F.B.Jr."/>
            <person name="Rouws L.F."/>
            <person name="Passos S.R."/>
            <person name="Gois S.R."/>
        </authorList>
    </citation>
    <scope>NUCLEOTIDE SEQUENCE [LARGE SCALE GENOMIC DNA]</scope>
    <source>
        <strain evidence="3 4">BR10423</strain>
    </source>
</reference>
<gene>
    <name evidence="3" type="ORF">AS026_25540</name>
</gene>
<dbReference type="PANTHER" id="PTHR38599">
    <property type="entry name" value="CUPIN DOMAIN PROTEIN (AFU_ORTHOLOGUE AFUA_3G13620)"/>
    <property type="match status" value="1"/>
</dbReference>
<dbReference type="Proteomes" id="UP000068164">
    <property type="component" value="Unassembled WGS sequence"/>
</dbReference>
<dbReference type="InterPro" id="IPR011051">
    <property type="entry name" value="RmlC_Cupin_sf"/>
</dbReference>
<evidence type="ECO:0000256" key="1">
    <source>
        <dbReference type="SAM" id="SignalP"/>
    </source>
</evidence>
<organism evidence="3 4">
    <name type="scientific">Rhizobium altiplani</name>
    <dbReference type="NCBI Taxonomy" id="1864509"/>
    <lineage>
        <taxon>Bacteria</taxon>
        <taxon>Pseudomonadati</taxon>
        <taxon>Pseudomonadota</taxon>
        <taxon>Alphaproteobacteria</taxon>
        <taxon>Hyphomicrobiales</taxon>
        <taxon>Rhizobiaceae</taxon>
        <taxon>Rhizobium/Agrobacterium group</taxon>
        <taxon>Rhizobium</taxon>
    </lineage>
</organism>
<proteinExistence type="predicted"/>
<dbReference type="Gene3D" id="2.60.120.10">
    <property type="entry name" value="Jelly Rolls"/>
    <property type="match status" value="1"/>
</dbReference>
<name>A0A109J1I7_9HYPH</name>
<feature type="chain" id="PRO_5007136347" evidence="1">
    <location>
        <begin position="22"/>
        <end position="139"/>
    </location>
</feature>
<feature type="signal peptide" evidence="1">
    <location>
        <begin position="1"/>
        <end position="21"/>
    </location>
</feature>
<keyword evidence="1" id="KW-0732">Signal</keyword>
<keyword evidence="4" id="KW-1185">Reference proteome</keyword>
<evidence type="ECO:0000259" key="2">
    <source>
        <dbReference type="Pfam" id="PF07883"/>
    </source>
</evidence>
<evidence type="ECO:0000313" key="4">
    <source>
        <dbReference type="Proteomes" id="UP000068164"/>
    </source>
</evidence>
<sequence>MMKSLFVAAALAAASFNTAFAAEAGGKAAKVTLVYEHELPNAPGKSIKGVLVEYGPGGFSEGHTHPNSAFIYATVLEGSIRSQVNDGPVKTYKAGESFSEMPGDRHGVSANGSNAKPAKLLAVFVVDTDQKELTYPLKK</sequence>
<dbReference type="CDD" id="cd02234">
    <property type="entry name" value="cupin_BLR7677-like"/>
    <property type="match status" value="1"/>
</dbReference>